<keyword evidence="3" id="KW-1185">Reference proteome</keyword>
<dbReference type="PANTHER" id="PTHR44259:SF37">
    <property type="entry name" value="DUF1618 DOMAIN-CONTAINING PROTEIN"/>
    <property type="match status" value="1"/>
</dbReference>
<protein>
    <recommendedName>
        <fullName evidence="1">KIB1-4 beta-propeller domain-containing protein</fullName>
    </recommendedName>
</protein>
<evidence type="ECO:0000313" key="3">
    <source>
        <dbReference type="Proteomes" id="UP001632038"/>
    </source>
</evidence>
<proteinExistence type="predicted"/>
<evidence type="ECO:0000313" key="2">
    <source>
        <dbReference type="EMBL" id="KAL3647968.1"/>
    </source>
</evidence>
<dbReference type="InterPro" id="IPR050942">
    <property type="entry name" value="F-box_BR-signaling"/>
</dbReference>
<organism evidence="2 3">
    <name type="scientific">Castilleja foliolosa</name>
    <dbReference type="NCBI Taxonomy" id="1961234"/>
    <lineage>
        <taxon>Eukaryota</taxon>
        <taxon>Viridiplantae</taxon>
        <taxon>Streptophyta</taxon>
        <taxon>Embryophyta</taxon>
        <taxon>Tracheophyta</taxon>
        <taxon>Spermatophyta</taxon>
        <taxon>Magnoliopsida</taxon>
        <taxon>eudicotyledons</taxon>
        <taxon>Gunneridae</taxon>
        <taxon>Pentapetalae</taxon>
        <taxon>asterids</taxon>
        <taxon>lamiids</taxon>
        <taxon>Lamiales</taxon>
        <taxon>Orobanchaceae</taxon>
        <taxon>Pedicularideae</taxon>
        <taxon>Castillejinae</taxon>
        <taxon>Castilleja</taxon>
    </lineage>
</organism>
<feature type="domain" description="KIB1-4 beta-propeller" evidence="1">
    <location>
        <begin position="66"/>
        <end position="389"/>
    </location>
</feature>
<name>A0ABD3E0D6_9LAMI</name>
<dbReference type="EMBL" id="JAVIJP010000009">
    <property type="protein sequence ID" value="KAL3647968.1"/>
    <property type="molecule type" value="Genomic_DNA"/>
</dbReference>
<dbReference type="PANTHER" id="PTHR44259">
    <property type="entry name" value="OS07G0183000 PROTEIN-RELATED"/>
    <property type="match status" value="1"/>
</dbReference>
<dbReference type="Proteomes" id="UP001632038">
    <property type="component" value="Unassembled WGS sequence"/>
</dbReference>
<dbReference type="InterPro" id="IPR005174">
    <property type="entry name" value="KIB1-4_b-propeller"/>
</dbReference>
<dbReference type="AlphaFoldDB" id="A0ABD3E0D6"/>
<dbReference type="Pfam" id="PF03478">
    <property type="entry name" value="Beta-prop_KIB1-4"/>
    <property type="match status" value="1"/>
</dbReference>
<sequence>MSLRPKFNALNSYRRSRKVSTVIRSMSALMARILNRSDEAPVSSSSRCSPPWLMLSPSSNNTSYDLYSFSKNRVITIPKSEKKSEFHGTKIVGSSHGWLACFNRRGNELFLSNPLSGLRVNLPPIRNLSIPDPSGVGLKKILISCFDPESEECRAMMLFDVTNRLVFCCPGRSTEWAIIESSYQDFVYCGTHKLLFSIKNSIKLGLELEAWDLRNPRSPSLVWSCGVDKLEVGYDSVGPYKPSPEVGYYDSKGNPNTVQENVSCSDHQNYVVVSQQGELFLVYRYINRYMLPDGSCAPMDPDESITKLRYPPKTVNYKVYKIVREGYGAKKVFMDGHLDGLVMFIGCLNNGMAMPAADADGFQPDTICFTDDSFTISKSVRGTDNGIYDYKNKTFHPCYYPCDYQSLKKKILPPPLWLTPH</sequence>
<evidence type="ECO:0000259" key="1">
    <source>
        <dbReference type="Pfam" id="PF03478"/>
    </source>
</evidence>
<gene>
    <name evidence="2" type="ORF">CASFOL_008936</name>
</gene>
<comment type="caution">
    <text evidence="2">The sequence shown here is derived from an EMBL/GenBank/DDBJ whole genome shotgun (WGS) entry which is preliminary data.</text>
</comment>
<accession>A0ABD3E0D6</accession>
<reference evidence="3" key="1">
    <citation type="journal article" date="2024" name="IScience">
        <title>Strigolactones Initiate the Formation of Haustorium-like Structures in Castilleja.</title>
        <authorList>
            <person name="Buerger M."/>
            <person name="Peterson D."/>
            <person name="Chory J."/>
        </authorList>
    </citation>
    <scope>NUCLEOTIDE SEQUENCE [LARGE SCALE GENOMIC DNA]</scope>
</reference>